<dbReference type="AlphaFoldDB" id="A0AAD1IQ30"/>
<dbReference type="EMBL" id="AP022586">
    <property type="protein sequence ID" value="BBY19011.1"/>
    <property type="molecule type" value="Genomic_DNA"/>
</dbReference>
<reference evidence="1 2" key="1">
    <citation type="journal article" date="2019" name="Emerg. Microbes Infect.">
        <title>Comprehensive subspecies identification of 175 nontuberculous mycobacteria species based on 7547 genomic profiles.</title>
        <authorList>
            <person name="Matsumoto Y."/>
            <person name="Kinjo T."/>
            <person name="Motooka D."/>
            <person name="Nabeya D."/>
            <person name="Jung N."/>
            <person name="Uechi K."/>
            <person name="Horii T."/>
            <person name="Iida T."/>
            <person name="Fujita J."/>
            <person name="Nakamura S."/>
        </authorList>
    </citation>
    <scope>NUCLEOTIDE SEQUENCE [LARGE SCALE GENOMIC DNA]</scope>
    <source>
        <strain evidence="1 2">JCM 17423</strain>
    </source>
</reference>
<evidence type="ECO:0000313" key="2">
    <source>
        <dbReference type="Proteomes" id="UP000466607"/>
    </source>
</evidence>
<gene>
    <name evidence="1" type="ORF">MLIT_46030</name>
</gene>
<accession>A0AAD1IQ30</accession>
<protein>
    <submittedName>
        <fullName evidence="1">Uncharacterized protein</fullName>
    </submittedName>
</protein>
<evidence type="ECO:0000313" key="1">
    <source>
        <dbReference type="EMBL" id="BBY19011.1"/>
    </source>
</evidence>
<sequence length="123" mass="12661">MVLRLRGGAPIVAQMGTHARTLTARLAAGALLSAGLLAGCTQTVTGTVAQTTEPGPPIPDAQTVTCKEYGALEEDAQLAIIGELMKEGSGRMGSQRTVVAKTLADAICEYLPAARLSEILVGR</sequence>
<name>A0AAD1IQ30_9MYCO</name>
<organism evidence="1 2">
    <name type="scientific">Mycolicibacterium litorale</name>
    <dbReference type="NCBI Taxonomy" id="758802"/>
    <lineage>
        <taxon>Bacteria</taxon>
        <taxon>Bacillati</taxon>
        <taxon>Actinomycetota</taxon>
        <taxon>Actinomycetes</taxon>
        <taxon>Mycobacteriales</taxon>
        <taxon>Mycobacteriaceae</taxon>
        <taxon>Mycolicibacterium</taxon>
    </lineage>
</organism>
<keyword evidence="2" id="KW-1185">Reference proteome</keyword>
<dbReference type="Proteomes" id="UP000466607">
    <property type="component" value="Chromosome"/>
</dbReference>
<proteinExistence type="predicted"/>